<dbReference type="RefSeq" id="WP_176909385.1">
    <property type="nucleotide sequence ID" value="NZ_JABKAU010000031.1"/>
</dbReference>
<accession>A0A7Y7U6H1</accession>
<evidence type="ECO:0000313" key="2">
    <source>
        <dbReference type="Proteomes" id="UP000565521"/>
    </source>
</evidence>
<dbReference type="EMBL" id="JABKAU010000031">
    <property type="protein sequence ID" value="NVO32518.1"/>
    <property type="molecule type" value="Genomic_DNA"/>
</dbReference>
<organism evidence="1 2">
    <name type="scientific">Hymenobacter lapidiphilus</name>
    <dbReference type="NCBI Taxonomy" id="2608003"/>
    <lineage>
        <taxon>Bacteria</taxon>
        <taxon>Pseudomonadati</taxon>
        <taxon>Bacteroidota</taxon>
        <taxon>Cytophagia</taxon>
        <taxon>Cytophagales</taxon>
        <taxon>Hymenobacteraceae</taxon>
        <taxon>Hymenobacter</taxon>
    </lineage>
</organism>
<protein>
    <submittedName>
        <fullName evidence="1">Uncharacterized protein</fullName>
    </submittedName>
</protein>
<comment type="caution">
    <text evidence="1">The sequence shown here is derived from an EMBL/GenBank/DDBJ whole genome shotgun (WGS) entry which is preliminary data.</text>
</comment>
<dbReference type="AlphaFoldDB" id="A0A7Y7U6H1"/>
<reference evidence="1 2" key="1">
    <citation type="submission" date="2020-05" db="EMBL/GenBank/DDBJ databases">
        <title>Hymenobacter terrestris sp. nov. and Hymenobacter lapidiphilus sp. nov., isolated from regoliths in Antarctica.</title>
        <authorList>
            <person name="Sedlacek I."/>
            <person name="Pantucek R."/>
            <person name="Zeman M."/>
            <person name="Holochova P."/>
            <person name="Kralova S."/>
            <person name="Stankova E."/>
            <person name="Sedo O."/>
            <person name="Micenkova L."/>
            <person name="Svec P."/>
            <person name="Gupta V."/>
            <person name="Sood U."/>
            <person name="Korpole U.S."/>
            <person name="Lal R."/>
        </authorList>
    </citation>
    <scope>NUCLEOTIDE SEQUENCE [LARGE SCALE GENOMIC DNA]</scope>
    <source>
        <strain evidence="1 2">P5342</strain>
    </source>
</reference>
<gene>
    <name evidence="1" type="ORF">HW554_14980</name>
</gene>
<name>A0A7Y7U6H1_9BACT</name>
<sequence length="47" mass="5134">MQRFLEEAGGWQPITLLDRSPAPGRSDPLYAVVARVAAPQNQPVINC</sequence>
<keyword evidence="2" id="KW-1185">Reference proteome</keyword>
<dbReference type="Proteomes" id="UP000565521">
    <property type="component" value="Unassembled WGS sequence"/>
</dbReference>
<proteinExistence type="predicted"/>
<evidence type="ECO:0000313" key="1">
    <source>
        <dbReference type="EMBL" id="NVO32518.1"/>
    </source>
</evidence>